<protein>
    <submittedName>
        <fullName evidence="1">Inovirus Gp2 family protein</fullName>
    </submittedName>
</protein>
<dbReference type="EMBL" id="VOUQ01000001">
    <property type="protein sequence ID" value="TXE37246.1"/>
    <property type="molecule type" value="Genomic_DNA"/>
</dbReference>
<proteinExistence type="predicted"/>
<sequence length="187" mass="20897">MNDHHTGTVAGNAVDAENIRAFLQQAVDHYPRLVAFSFTLVLPYGETLADYHALILRFHTEVWQRTGEYSQARQRERRSSPPTLLRWVWEAASAPECKMVLMLNLDTLGTERNPQLTDSALQALNGIIAEAWQTVAGTACIGVTSMAQNIISRAGRDAFTTPFNRLKTRVQEMTLPVMTARTGVIRL</sequence>
<organism evidence="1 2">
    <name type="scientific">Serratia marcescens</name>
    <dbReference type="NCBI Taxonomy" id="615"/>
    <lineage>
        <taxon>Bacteria</taxon>
        <taxon>Pseudomonadati</taxon>
        <taxon>Pseudomonadota</taxon>
        <taxon>Gammaproteobacteria</taxon>
        <taxon>Enterobacterales</taxon>
        <taxon>Yersiniaceae</taxon>
        <taxon>Serratia</taxon>
    </lineage>
</organism>
<dbReference type="AlphaFoldDB" id="A0A5C7CMH9"/>
<dbReference type="RefSeq" id="WP_147881425.1">
    <property type="nucleotide sequence ID" value="NZ_VOUQ01000001.1"/>
</dbReference>
<comment type="caution">
    <text evidence="1">The sequence shown here is derived from an EMBL/GenBank/DDBJ whole genome shotgun (WGS) entry which is preliminary data.</text>
</comment>
<reference evidence="1 2" key="1">
    <citation type="submission" date="2019-07" db="EMBL/GenBank/DDBJ databases">
        <title>Serratia strains were isolated from fresh produce.</title>
        <authorList>
            <person name="Cho G.-S."/>
            <person name="Stein M."/>
            <person name="Lee W."/>
            <person name="Suh S.H."/>
            <person name="Franz C.M.A.P."/>
        </authorList>
    </citation>
    <scope>NUCLEOTIDE SEQUENCE [LARGE SCALE GENOMIC DNA]</scope>
    <source>
        <strain evidence="1 2">S16</strain>
    </source>
</reference>
<accession>A0A5C7CMH9</accession>
<dbReference type="Proteomes" id="UP000321126">
    <property type="component" value="Unassembled WGS sequence"/>
</dbReference>
<evidence type="ECO:0000313" key="2">
    <source>
        <dbReference type="Proteomes" id="UP000321126"/>
    </source>
</evidence>
<name>A0A5C7CMH9_SERMA</name>
<evidence type="ECO:0000313" key="1">
    <source>
        <dbReference type="EMBL" id="TXE37246.1"/>
    </source>
</evidence>
<gene>
    <name evidence="1" type="ORF">FOT62_00645</name>
</gene>